<accession>A0ACC3MN94</accession>
<evidence type="ECO:0000313" key="1">
    <source>
        <dbReference type="EMBL" id="KAK3699765.1"/>
    </source>
</evidence>
<reference evidence="1" key="1">
    <citation type="submission" date="2023-07" db="EMBL/GenBank/DDBJ databases">
        <title>Black Yeasts Isolated from many extreme environments.</title>
        <authorList>
            <person name="Coleine C."/>
            <person name="Stajich J.E."/>
            <person name="Selbmann L."/>
        </authorList>
    </citation>
    <scope>NUCLEOTIDE SEQUENCE</scope>
    <source>
        <strain evidence="1">CCFEE 5714</strain>
    </source>
</reference>
<sequence>MPLLKARAEEPIAPDTELRILPLGDSITFGSTSADGNGYRLKLYDDLFADDVVFAGTVQGGSMVDNWMAGYPGKTIQYIAVQAGSSLVQNPNIVLLMAGTNDMNPDPSTSIEGSDAQGAAQRLGNLVDQILTAVPNTVVLVAKVPQAAPATQGANINAYNALIPGIVQQRASAGKHVQLVDMSVIGVELLIDGIHPTAAGYQQMGDIWYRAISAIPKDWIKAPDGEGPSHALNCDGSNALSSVSPTVGGAGTGARGDINANGGPDQNIPDPIFHLDKLQCEIALGIGHNGDWDYSQDWVSGGKIADGLGLDMPGVQLYDMDGDGRAEYLWVNETTGQLTCWKNNYPEAWSPCGNNGGIIASGAGIGRANVFFADLDGDGKTDYLTVNGNTGAVTVYWNEGPDANFVNGWRFTPGGVVASGVPHANLRTLRFADINGDGRADYVIVGIGGALGLWLNMGSGRGIQFVPSGGIAVGASPNIDNLVLEDINGDGRADYLVWDSIGGLSGFLNIRTRDEGTPYFAAQGGAKSIAAGITQLPTSIRLADIDGDGLKDYCYVDDDGALWIWWNRGSADTSVTGDGVRLADIDGDGVDDYIWLDEASGAPTVYLNKGPQSDAPDGWLWSALNEGSPIASGAGRRDQIQFGDIDGDNMTDYLVLNPESGEVTAYLNKGPDDSDPNGWRWEPVGSIAAGLGPAKNARFADLDGDGQVEYIQLGVGGKAIVWKNNYPEAWSPFADANAAGIGQSPDQISFADLNGNGKADYVWTDPISGQAHVYYNQLPALPAWKAGDYFSLSRNGVSGQNILYARLEEGDGAVPTFVNPDTGALAAFINGCSGGSAKRASVFTTASPHPKRELRRRAACDSSPVLAPEPIDLSPIVGCPDGVYDPRRPFDDPPCITGDWFGKQCDDESLTNALNPLRWFYADSGAALNDVMNFWKNYLSWSDNSDTYNFPTIASQYFHGPDGFQCEDIEQASYCTVSIQCTDVVAPAGQYILESLTFLHAFGVAVQDSLARAVDDVELYLDGFADTFSKLVDETARNLAIDGIVLAASIGIAGIFTTVGRAVKAAKNDFGEKSYEVTKDVALVASGSANGFAKDVFSAKTTTAADVAIELAAYVGAYKDVFHDASATFFNDLLDPRDAENQDLLMRYLNSAFLMSNTKLYDTEVLYAAAKRAIWGGLLTQVWKNSPKDVFPFVLRVPKEVYKCGESVTTATKKIPGDEFSFSEIHHDGPVLVDASFCDQDGNSYFLLDAQANVPACSVDLDGGSSCNLFEGRNVYKVALLPGGTKDVLGSPSNYGDVTIEDVVTSNWRGFANNGFENGFKSPQNVSTYVEPGTTDELPADLAYGGGINMPGFFNFPVCVSIDQYLNARRSREHPAGDTPYDEDPFYPCGRSGGTDIVDPSTYQ</sequence>
<organism evidence="1 2">
    <name type="scientific">Vermiconidia calcicola</name>
    <dbReference type="NCBI Taxonomy" id="1690605"/>
    <lineage>
        <taxon>Eukaryota</taxon>
        <taxon>Fungi</taxon>
        <taxon>Dikarya</taxon>
        <taxon>Ascomycota</taxon>
        <taxon>Pezizomycotina</taxon>
        <taxon>Dothideomycetes</taxon>
        <taxon>Dothideomycetidae</taxon>
        <taxon>Mycosphaerellales</taxon>
        <taxon>Extremaceae</taxon>
        <taxon>Vermiconidia</taxon>
    </lineage>
</organism>
<proteinExistence type="predicted"/>
<name>A0ACC3MN94_9PEZI</name>
<keyword evidence="2" id="KW-1185">Reference proteome</keyword>
<evidence type="ECO:0000313" key="2">
    <source>
        <dbReference type="Proteomes" id="UP001281147"/>
    </source>
</evidence>
<protein>
    <submittedName>
        <fullName evidence="1">Uncharacterized protein</fullName>
    </submittedName>
</protein>
<dbReference type="EMBL" id="JAUTXU010000193">
    <property type="protein sequence ID" value="KAK3699765.1"/>
    <property type="molecule type" value="Genomic_DNA"/>
</dbReference>
<dbReference type="Proteomes" id="UP001281147">
    <property type="component" value="Unassembled WGS sequence"/>
</dbReference>
<comment type="caution">
    <text evidence="1">The sequence shown here is derived from an EMBL/GenBank/DDBJ whole genome shotgun (WGS) entry which is preliminary data.</text>
</comment>
<gene>
    <name evidence="1" type="ORF">LTR37_016274</name>
</gene>